<organism evidence="2 3">
    <name type="scientific">Solanum tuberosum</name>
    <name type="common">Potato</name>
    <dbReference type="NCBI Taxonomy" id="4113"/>
    <lineage>
        <taxon>Eukaryota</taxon>
        <taxon>Viridiplantae</taxon>
        <taxon>Streptophyta</taxon>
        <taxon>Embryophyta</taxon>
        <taxon>Tracheophyta</taxon>
        <taxon>Spermatophyta</taxon>
        <taxon>Magnoliopsida</taxon>
        <taxon>eudicotyledons</taxon>
        <taxon>Gunneridae</taxon>
        <taxon>Pentapetalae</taxon>
        <taxon>asterids</taxon>
        <taxon>lamiids</taxon>
        <taxon>Solanales</taxon>
        <taxon>Solanaceae</taxon>
        <taxon>Solanoideae</taxon>
        <taxon>Solaneae</taxon>
        <taxon>Solanum</taxon>
    </lineage>
</organism>
<feature type="region of interest" description="Disordered" evidence="1">
    <location>
        <begin position="34"/>
        <end position="53"/>
    </location>
</feature>
<sequence>MSALQAQEQRMIMRWVKFTEGFFSVQKQIFGKGKQQFNQKNKGKHDGGNNNGDVKQKFPLCKHCKRTTHLEKYCWWRVDAIYAATVSRRGTYPRSANQEQRPLVLCKHE</sequence>
<proteinExistence type="predicted"/>
<comment type="caution">
    <text evidence="2">The sequence shown here is derived from an EMBL/GenBank/DDBJ whole genome shotgun (WGS) entry which is preliminary data.</text>
</comment>
<evidence type="ECO:0000313" key="3">
    <source>
        <dbReference type="Proteomes" id="UP000826656"/>
    </source>
</evidence>
<protein>
    <submittedName>
        <fullName evidence="2">Uncharacterized protein</fullName>
    </submittedName>
</protein>
<accession>A0ABQ7VYK8</accession>
<evidence type="ECO:0000313" key="2">
    <source>
        <dbReference type="EMBL" id="KAH0773375.1"/>
    </source>
</evidence>
<dbReference type="EMBL" id="JAIVGD010000005">
    <property type="protein sequence ID" value="KAH0773375.1"/>
    <property type="molecule type" value="Genomic_DNA"/>
</dbReference>
<name>A0ABQ7VYK8_SOLTU</name>
<gene>
    <name evidence="2" type="ORF">KY290_010512</name>
</gene>
<keyword evidence="3" id="KW-1185">Reference proteome</keyword>
<reference evidence="2 3" key="1">
    <citation type="journal article" date="2021" name="bioRxiv">
        <title>Chromosome-scale and haplotype-resolved genome assembly of a tetraploid potato cultivar.</title>
        <authorList>
            <person name="Sun H."/>
            <person name="Jiao W.-B."/>
            <person name="Krause K."/>
            <person name="Campoy J.A."/>
            <person name="Goel M."/>
            <person name="Folz-Donahue K."/>
            <person name="Kukat C."/>
            <person name="Huettel B."/>
            <person name="Schneeberger K."/>
        </authorList>
    </citation>
    <scope>NUCLEOTIDE SEQUENCE [LARGE SCALE GENOMIC DNA]</scope>
    <source>
        <strain evidence="2">SolTubOtavaFocal</strain>
        <tissue evidence="2">Leaves</tissue>
    </source>
</reference>
<dbReference type="Proteomes" id="UP000826656">
    <property type="component" value="Unassembled WGS sequence"/>
</dbReference>
<evidence type="ECO:0000256" key="1">
    <source>
        <dbReference type="SAM" id="MobiDB-lite"/>
    </source>
</evidence>